<dbReference type="InterPro" id="IPR046193">
    <property type="entry name" value="DUF6221"/>
</dbReference>
<proteinExistence type="predicted"/>
<dbReference type="Pfam" id="PF19730">
    <property type="entry name" value="DUF6221"/>
    <property type="match status" value="1"/>
</dbReference>
<sequence length="136" mass="15533">MSSEPPISIELLRQIRELRQMGFDASYSSKPPPRFGPGIIRGPKRAKTDRLVDFLCARLDENEQSAQERQDSDPALADVAAKRRIVDDFADTRADTQVGDPYYDGYLDAIEKAALMLAQPYRDHPDFHPSWERRAR</sequence>
<feature type="region of interest" description="Disordered" evidence="1">
    <location>
        <begin position="24"/>
        <end position="43"/>
    </location>
</feature>
<protein>
    <submittedName>
        <fullName evidence="2">DUF6221 family protein</fullName>
    </submittedName>
</protein>
<evidence type="ECO:0000256" key="1">
    <source>
        <dbReference type="SAM" id="MobiDB-lite"/>
    </source>
</evidence>
<reference evidence="3" key="1">
    <citation type="journal article" date="2019" name="Int. J. Syst. Evol. Microbiol.">
        <title>The Global Catalogue of Microorganisms (GCM) 10K type strain sequencing project: providing services to taxonomists for standard genome sequencing and annotation.</title>
        <authorList>
            <consortium name="The Broad Institute Genomics Platform"/>
            <consortium name="The Broad Institute Genome Sequencing Center for Infectious Disease"/>
            <person name="Wu L."/>
            <person name="Ma J."/>
        </authorList>
    </citation>
    <scope>NUCLEOTIDE SEQUENCE [LARGE SCALE GENOMIC DNA]</scope>
    <source>
        <strain evidence="3">CCM 8391</strain>
    </source>
</reference>
<dbReference type="EMBL" id="JBHSQW010000002">
    <property type="protein sequence ID" value="MFC5992915.1"/>
    <property type="molecule type" value="Genomic_DNA"/>
</dbReference>
<comment type="caution">
    <text evidence="2">The sequence shown here is derived from an EMBL/GenBank/DDBJ whole genome shotgun (WGS) entry which is preliminary data.</text>
</comment>
<dbReference type="Proteomes" id="UP001596302">
    <property type="component" value="Unassembled WGS sequence"/>
</dbReference>
<gene>
    <name evidence="2" type="ORF">ACFQE5_01670</name>
</gene>
<name>A0ABW1IX69_9PSEU</name>
<evidence type="ECO:0000313" key="3">
    <source>
        <dbReference type="Proteomes" id="UP001596302"/>
    </source>
</evidence>
<keyword evidence="3" id="KW-1185">Reference proteome</keyword>
<evidence type="ECO:0000313" key="2">
    <source>
        <dbReference type="EMBL" id="MFC5992915.1"/>
    </source>
</evidence>
<accession>A0ABW1IX69</accession>
<organism evidence="2 3">
    <name type="scientific">Pseudonocardia hispaniensis</name>
    <dbReference type="NCBI Taxonomy" id="904933"/>
    <lineage>
        <taxon>Bacteria</taxon>
        <taxon>Bacillati</taxon>
        <taxon>Actinomycetota</taxon>
        <taxon>Actinomycetes</taxon>
        <taxon>Pseudonocardiales</taxon>
        <taxon>Pseudonocardiaceae</taxon>
        <taxon>Pseudonocardia</taxon>
    </lineage>
</organism>
<dbReference type="RefSeq" id="WP_379581956.1">
    <property type="nucleotide sequence ID" value="NZ_JBHSQW010000002.1"/>
</dbReference>